<evidence type="ECO:0000256" key="1">
    <source>
        <dbReference type="ARBA" id="ARBA00022443"/>
    </source>
</evidence>
<name>A0A2U1JE85_SMIAN</name>
<dbReference type="SMART" id="SM00326">
    <property type="entry name" value="SH3"/>
    <property type="match status" value="1"/>
</dbReference>
<dbReference type="InterPro" id="IPR001452">
    <property type="entry name" value="SH3_domain"/>
</dbReference>
<accession>A0A2U1JE85</accession>
<evidence type="ECO:0000256" key="3">
    <source>
        <dbReference type="SAM" id="MobiDB-lite"/>
    </source>
</evidence>
<keyword evidence="6" id="KW-1185">Reference proteome</keyword>
<dbReference type="InterPro" id="IPR036028">
    <property type="entry name" value="SH3-like_dom_sf"/>
</dbReference>
<feature type="region of interest" description="Disordered" evidence="3">
    <location>
        <begin position="20"/>
        <end position="44"/>
    </location>
</feature>
<evidence type="ECO:0000313" key="5">
    <source>
        <dbReference type="EMBL" id="PWA03329.1"/>
    </source>
</evidence>
<dbReference type="EMBL" id="MBFU01000021">
    <property type="protein sequence ID" value="PWA03329.1"/>
    <property type="molecule type" value="Genomic_DNA"/>
</dbReference>
<dbReference type="PRINTS" id="PR00452">
    <property type="entry name" value="SH3DOMAIN"/>
</dbReference>
<dbReference type="CDD" id="cd00174">
    <property type="entry name" value="SH3"/>
    <property type="match status" value="1"/>
</dbReference>
<dbReference type="AlphaFoldDB" id="A0A2U1JE85"/>
<protein>
    <recommendedName>
        <fullName evidence="4">SH3 domain-containing protein</fullName>
    </recommendedName>
</protein>
<dbReference type="Gene3D" id="2.30.30.40">
    <property type="entry name" value="SH3 Domains"/>
    <property type="match status" value="1"/>
</dbReference>
<feature type="compositionally biased region" description="Basic residues" evidence="3">
    <location>
        <begin position="22"/>
        <end position="33"/>
    </location>
</feature>
<dbReference type="Pfam" id="PF14604">
    <property type="entry name" value="SH3_9"/>
    <property type="match status" value="1"/>
</dbReference>
<evidence type="ECO:0000259" key="4">
    <source>
        <dbReference type="PROSITE" id="PS50002"/>
    </source>
</evidence>
<feature type="domain" description="SH3" evidence="4">
    <location>
        <begin position="584"/>
        <end position="650"/>
    </location>
</feature>
<feature type="region of interest" description="Disordered" evidence="3">
    <location>
        <begin position="103"/>
        <end position="134"/>
    </location>
</feature>
<reference evidence="5 6" key="1">
    <citation type="journal article" date="2018" name="MBio">
        <title>Comparative Genomics Reveals the Core Gene Toolbox for the Fungus-Insect Symbiosis.</title>
        <authorList>
            <person name="Wang Y."/>
            <person name="Stata M."/>
            <person name="Wang W."/>
            <person name="Stajich J.E."/>
            <person name="White M.M."/>
            <person name="Moncalvo J.M."/>
        </authorList>
    </citation>
    <scope>NUCLEOTIDE SEQUENCE [LARGE SCALE GENOMIC DNA]</scope>
    <source>
        <strain evidence="5 6">AUS-126-30</strain>
    </source>
</reference>
<proteinExistence type="predicted"/>
<evidence type="ECO:0000313" key="6">
    <source>
        <dbReference type="Proteomes" id="UP000245591"/>
    </source>
</evidence>
<evidence type="ECO:0000256" key="2">
    <source>
        <dbReference type="PROSITE-ProRule" id="PRU00192"/>
    </source>
</evidence>
<sequence>MNNKTMSSSTLKLEQASLTSRNVKHRKDQKVHSHVSNTKDKTKLSPPDKKYIDFVLRFLKNNTKSLSTNDMEIITTYNISYTIKLLAEYERIDSKTAKHILKSLNNKTSSDKDKSGKGSHSTPNQKHKSINISEKTDLKATLEPIKAKLCSKNGFFSSSESIYNDSNYVDEKPNYDIPAQKYQDELIDPNTAKPFLGSEIRKFSGMRLSDQTVLSNSIPSEPFIHEISKKNVDFVSQRQTPVDSYKSETQTKNSSVYDFSSTDLCADIKINNKATNNSNQHIYSNRSVESNYSLNTQHNVASMVSTFSGISKVYTSIDSEKNMLNLDASDDDKSLNLWNHSSEYIGRPKMLKNSAFDLCHIDEATNTNNVYYYINSSDESINTRSSSSSKKQFSQNYTNNFVHPTIDKNRNGKKTQSIGTYEKTHNSYLHPFDSYNAVSSFPEPKNVRPNISTYDNFSTSFQDIKKYQTSNSDIINNQDNSVDLSSYVLSSIDSIRNDSNDSFALNSDINKSAGLYYGSNSVESIPTTTRRSYNKPLPKKPVRRNKVSHFDSTAVMSASTSNFKQESNPNTAYSTTSANTPEMIFPFYARALYDFEAKFRGDLSFAEDEIIYVSDKIDSNWLIGSAPNRDGYTTDTGRSGIFPKSYVQPI</sequence>
<comment type="caution">
    <text evidence="5">The sequence shown here is derived from an EMBL/GenBank/DDBJ whole genome shotgun (WGS) entry which is preliminary data.</text>
</comment>
<keyword evidence="1 2" id="KW-0728">SH3 domain</keyword>
<dbReference type="PROSITE" id="PS50002">
    <property type="entry name" value="SH3"/>
    <property type="match status" value="1"/>
</dbReference>
<dbReference type="SUPFAM" id="SSF50044">
    <property type="entry name" value="SH3-domain"/>
    <property type="match status" value="1"/>
</dbReference>
<dbReference type="Proteomes" id="UP000245591">
    <property type="component" value="Unassembled WGS sequence"/>
</dbReference>
<gene>
    <name evidence="5" type="ORF">BB558_000520</name>
</gene>
<organism evidence="5 6">
    <name type="scientific">Smittium angustum</name>
    <dbReference type="NCBI Taxonomy" id="133377"/>
    <lineage>
        <taxon>Eukaryota</taxon>
        <taxon>Fungi</taxon>
        <taxon>Fungi incertae sedis</taxon>
        <taxon>Zoopagomycota</taxon>
        <taxon>Kickxellomycotina</taxon>
        <taxon>Harpellomycetes</taxon>
        <taxon>Harpellales</taxon>
        <taxon>Legeriomycetaceae</taxon>
        <taxon>Smittium</taxon>
    </lineage>
</organism>